<sequence length="1866" mass="202532">MWMNPNNKGYIRATTISSEKFIIIGSKNIELSGNVIINNNLQTKGNIKINGNLDASNVYTKNQVYNKSEIDNSFSNIYTNSLDVSNNVTFRGSTLYVPSLFTIDPFGYEVNTGTVLINGNLVVQGVTTTINSSVVDISDKILVLASNATNSVQADGAGFEISGAKVNLLYNNSSNTFRSSIGMSISGNVVPSTNGVGSLGETGKIWSNAYIRDLSVTNIDVSGNIVPFLDVSCNLGSSLNRWNNIFVNDLSVNNINGLPYSSGGGGGGGGGATDISINGVISISEPSETISKYIQIGRDLDGEYAHNGAFSGWSVSLNNTGDILAIGARRNNGDAVWPYGAGHVKIYKYIDASWIQLGEDINGTIPGVQLGYSVSLNNAGNIIAIGVPSFGPTYNGLVKLYIYNDVSWVQLGRDISGEASGDLFGYAVSLNGIGNIVAIYAPSADGVNGANTGHTRIYKYIDNDWIKLGEDIDGTFESGNYEGELNANISLNTLGNIVAIGGGRANNNIGEVRVFKYNVDSWIQLGSNISGEGEFFGWSVSLNSTGNILAAGAVYNGGNGYASGHVRIYKYNDISWIQLGSDIDGEYEGNMSGHSVSLNDAGTIVAIGARGNRGADSNYIWSGTGHVRVYKYNDISWIQYGVDIDGEAAGDMFGQSVSLNSEGNILAVGAHTNDGNGYNSGSVRVYKFFDILVENKVISSNIVPFTNNIYTLGTSSLEWKNAYIKELNVNTINISGGNIININKLIAHTSNNKITTANRVYQEISGGSNWNAVNGYYGLAKQSFPALNPLTSGVKAIAYWTARHNTGYFDFKNIVWAPKLKMFLTFSDANWGGSGAKYSYDGINWINIFSGYALLWNVRALCWSEELGIFVAGSYRHPYVIYSYNGIEWYSNTTRDSAITFLSICWSPELGIFVAVTESNITGTSTDGINWIGATITGDSPMKWGSVCWAPELGLFVATGFDYQNTNTKVMTSNDGYNWTLRTVPTAAEYPSWVSVCWSPQLGIFVTVASNGGGSNANIMTSTNGIDWIIRGNNNGVSYRNVSWCAELGLFLITQTTGGGSYLYSRNGIDWIEIYDNISETGEWSSFNAYSVVRSPELGIFVAVGGNKIWTSVLKGRPPTSYNVFDSCFNSIDENGNWTFKQITMNNANIVDLSVNLINGQAYNAGGGDVYSKAEIDASFLKIDASLANVYTKNQVYTKSQIDVSFVSKQLFDASFLKIDASLANVYTKNQVYTKSQIDVSFVSKQLFDASINALAASSGGGGGGGSTNLTAVTSNIIPSSTNTYNLGSTSKYWNNAYINNLRVSNRVYQEISGDISWSAVNGYYGLAKDAYPSLNPYSSGDLAVSSWRRITTNSTVSNSQWNDVCWCPELRLFVAVGVKNTGSSAVITSNDGITWTPATITDTSITSTQWQTICWSPQLRLFVAGGAYSGLKLMYSTNGTTWNPLPDSGVGVNIRHMCWSPELSLFVAITMTGPRVATSSNGYDWTERYLSYPLVDSNWEAVCWSPELGLFVAVAYNEIKVMISRNGIDWTRVDIDASVFGGQWTSITWSSQLGIFVAVSKNTGGTSARVMTSRDAITWVLSSDIPESAAHTWSSVCWSPELRIFIGTLNYAWDGSYRILTSVNGINWKFIPVGTPSISDVVRKVTWSPELGVFIALGDGAGSNQINISSLKGRPPTSSNVFNSTFNNIDETGKWRFLNLDVTGTFTNTSDDRLKHNEVTIVNGLEIIDRLTPKFYQKTQNMLDASYNSDLSGNTWSYETGLIAQELLQISDLSFVVSGGDYYEESYIYKRRTNDPSNTNYDPSNANYDICYNLIPQTYNVNYNSIFVYGLAAIKELHAKVKSQETIISSLLTRIEALEANPNSS</sequence>
<dbReference type="PANTHER" id="PTHR36220">
    <property type="entry name" value="UNNAMED PRODUCT"/>
    <property type="match status" value="1"/>
</dbReference>
<dbReference type="InterPro" id="IPR013517">
    <property type="entry name" value="FG-GAP"/>
</dbReference>
<dbReference type="InterPro" id="IPR030392">
    <property type="entry name" value="S74_ICA"/>
</dbReference>
<dbReference type="PANTHER" id="PTHR36220:SF1">
    <property type="entry name" value="GAMMA TUBULIN COMPLEX COMPONENT C-TERMINAL DOMAIN-CONTAINING PROTEIN"/>
    <property type="match status" value="1"/>
</dbReference>
<organism evidence="2">
    <name type="scientific">viral metagenome</name>
    <dbReference type="NCBI Taxonomy" id="1070528"/>
    <lineage>
        <taxon>unclassified sequences</taxon>
        <taxon>metagenomes</taxon>
        <taxon>organismal metagenomes</taxon>
    </lineage>
</organism>
<proteinExistence type="predicted"/>
<dbReference type="InterPro" id="IPR011043">
    <property type="entry name" value="Gal_Oxase/kelch_b-propeller"/>
</dbReference>
<feature type="domain" description="Peptidase S74" evidence="1">
    <location>
        <begin position="1711"/>
        <end position="1849"/>
    </location>
</feature>
<dbReference type="PROSITE" id="PS51688">
    <property type="entry name" value="ICA"/>
    <property type="match status" value="1"/>
</dbReference>
<evidence type="ECO:0000313" key="2">
    <source>
        <dbReference type="EMBL" id="QHU19540.1"/>
    </source>
</evidence>
<dbReference type="SUPFAM" id="SSF101898">
    <property type="entry name" value="NHL repeat"/>
    <property type="match status" value="2"/>
</dbReference>
<dbReference type="EMBL" id="MN740952">
    <property type="protein sequence ID" value="QHU19540.1"/>
    <property type="molecule type" value="Genomic_DNA"/>
</dbReference>
<dbReference type="SUPFAM" id="SSF50939">
    <property type="entry name" value="Sialidases"/>
    <property type="match status" value="1"/>
</dbReference>
<dbReference type="InterPro" id="IPR036278">
    <property type="entry name" value="Sialidase_sf"/>
</dbReference>
<dbReference type="Pfam" id="PF13884">
    <property type="entry name" value="Peptidase_S74"/>
    <property type="match status" value="1"/>
</dbReference>
<name>A0A6C0KS22_9ZZZZ</name>
<evidence type="ECO:0000259" key="1">
    <source>
        <dbReference type="PROSITE" id="PS51688"/>
    </source>
</evidence>
<dbReference type="SUPFAM" id="SSF50965">
    <property type="entry name" value="Galactose oxidase, central domain"/>
    <property type="match status" value="1"/>
</dbReference>
<protein>
    <recommendedName>
        <fullName evidence="1">Peptidase S74 domain-containing protein</fullName>
    </recommendedName>
</protein>
<dbReference type="Pfam" id="PF14312">
    <property type="entry name" value="FG-GAP_2"/>
    <property type="match status" value="1"/>
</dbReference>
<accession>A0A6C0KS22</accession>
<reference evidence="2" key="1">
    <citation type="journal article" date="2020" name="Nature">
        <title>Giant virus diversity and host interactions through global metagenomics.</title>
        <authorList>
            <person name="Schulz F."/>
            <person name="Roux S."/>
            <person name="Paez-Espino D."/>
            <person name="Jungbluth S."/>
            <person name="Walsh D.A."/>
            <person name="Denef V.J."/>
            <person name="McMahon K.D."/>
            <person name="Konstantinidis K.T."/>
            <person name="Eloe-Fadrosh E.A."/>
            <person name="Kyrpides N.C."/>
            <person name="Woyke T."/>
        </authorList>
    </citation>
    <scope>NUCLEOTIDE SEQUENCE</scope>
    <source>
        <strain evidence="2">GVMAG-S-3300013014-113</strain>
    </source>
</reference>